<comment type="caution">
    <text evidence="2">The sequence shown here is derived from an EMBL/GenBank/DDBJ whole genome shotgun (WGS) entry which is preliminary data.</text>
</comment>
<evidence type="ECO:0000256" key="1">
    <source>
        <dbReference type="SAM" id="Phobius"/>
    </source>
</evidence>
<reference evidence="2 3" key="1">
    <citation type="submission" date="2015-08" db="EMBL/GenBank/DDBJ databases">
        <title>Next Generation Sequencing and Analysis of the Genome of Puccinia sorghi L Schw, the Causal Agent of Maize Common Rust.</title>
        <authorList>
            <person name="Rochi L."/>
            <person name="Burguener G."/>
            <person name="Darino M."/>
            <person name="Turjanski A."/>
            <person name="Kreff E."/>
            <person name="Dieguez M.J."/>
            <person name="Sacco F."/>
        </authorList>
    </citation>
    <scope>NUCLEOTIDE SEQUENCE [LARGE SCALE GENOMIC DNA]</scope>
    <source>
        <strain evidence="2 3">RO10H11247</strain>
    </source>
</reference>
<dbReference type="Proteomes" id="UP000037035">
    <property type="component" value="Unassembled WGS sequence"/>
</dbReference>
<sequence>MRIDNQELGCALANLESEILVLHSMNKEHQGLLSFLEDLEDQGWPNAYLLARYDKFPVIFHCSCPLIMLDLKCFTHVKITPSIIKDWGIVLIRDIPLPLNWPIQILTNHEASVVTCQLGQYCQLEDTKSFKHGPTLRDKLLIQTLITEVIAVEKIGYNSICFSLGPFPLSRSLFGGKQRPCYLTELIAFFFLNDLIRPGIHIIWSLLPAATQQPPLNASYRMKRGYLQPIFMRCIFKKGAGNMEYLLENLPENEIPKTKHQNYLFLIYSKGGLPGHFKIVMAPAEESYGVTLFFKTMLLFCFLLFVYLFDSFYQYIHSNQNFPKNMKLQNQQHLAAGVFGMSGPTAVPDPPPLRSRGFLCAESPAGPEPSATSILVNNYNLLERSKVSDFRRFPQHSFHQRTSPQSLSICFVGSALTSQILCSLPEGNNSRRINSQSCCDILTYPHDSSFSHSTFY</sequence>
<accession>A0A0L6UUB4</accession>
<dbReference type="VEuPathDB" id="FungiDB:VP01_367g1"/>
<dbReference type="AlphaFoldDB" id="A0A0L6UUB4"/>
<name>A0A0L6UUB4_9BASI</name>
<keyword evidence="3" id="KW-1185">Reference proteome</keyword>
<keyword evidence="1" id="KW-1133">Transmembrane helix</keyword>
<organism evidence="2 3">
    <name type="scientific">Puccinia sorghi</name>
    <dbReference type="NCBI Taxonomy" id="27349"/>
    <lineage>
        <taxon>Eukaryota</taxon>
        <taxon>Fungi</taxon>
        <taxon>Dikarya</taxon>
        <taxon>Basidiomycota</taxon>
        <taxon>Pucciniomycotina</taxon>
        <taxon>Pucciniomycetes</taxon>
        <taxon>Pucciniales</taxon>
        <taxon>Pucciniaceae</taxon>
        <taxon>Puccinia</taxon>
    </lineage>
</organism>
<evidence type="ECO:0000313" key="3">
    <source>
        <dbReference type="Proteomes" id="UP000037035"/>
    </source>
</evidence>
<protein>
    <submittedName>
        <fullName evidence="2">Uncharacterized protein</fullName>
    </submittedName>
</protein>
<feature type="transmembrane region" description="Helical" evidence="1">
    <location>
        <begin position="288"/>
        <end position="309"/>
    </location>
</feature>
<keyword evidence="1" id="KW-0472">Membrane</keyword>
<keyword evidence="1" id="KW-0812">Transmembrane</keyword>
<evidence type="ECO:0000313" key="2">
    <source>
        <dbReference type="EMBL" id="KNZ52136.1"/>
    </source>
</evidence>
<gene>
    <name evidence="2" type="ORF">VP01_367g1</name>
</gene>
<dbReference type="EMBL" id="LAVV01008701">
    <property type="protein sequence ID" value="KNZ52136.1"/>
    <property type="molecule type" value="Genomic_DNA"/>
</dbReference>
<proteinExistence type="predicted"/>